<organism evidence="1 2">
    <name type="scientific">Datura stramonium</name>
    <name type="common">Jimsonweed</name>
    <name type="synonym">Common thornapple</name>
    <dbReference type="NCBI Taxonomy" id="4076"/>
    <lineage>
        <taxon>Eukaryota</taxon>
        <taxon>Viridiplantae</taxon>
        <taxon>Streptophyta</taxon>
        <taxon>Embryophyta</taxon>
        <taxon>Tracheophyta</taxon>
        <taxon>Spermatophyta</taxon>
        <taxon>Magnoliopsida</taxon>
        <taxon>eudicotyledons</taxon>
        <taxon>Gunneridae</taxon>
        <taxon>Pentapetalae</taxon>
        <taxon>asterids</taxon>
        <taxon>lamiids</taxon>
        <taxon>Solanales</taxon>
        <taxon>Solanaceae</taxon>
        <taxon>Solanoideae</taxon>
        <taxon>Datureae</taxon>
        <taxon>Datura</taxon>
    </lineage>
</organism>
<protein>
    <submittedName>
        <fullName evidence="1">Uncharacterized protein</fullName>
    </submittedName>
</protein>
<feature type="non-terminal residue" evidence="1">
    <location>
        <position position="1"/>
    </location>
</feature>
<name>A0ABS8RKH4_DATST</name>
<gene>
    <name evidence="1" type="ORF">HAX54_023849</name>
</gene>
<reference evidence="1 2" key="1">
    <citation type="journal article" date="2021" name="BMC Genomics">
        <title>Datura genome reveals duplications of psychoactive alkaloid biosynthetic genes and high mutation rate following tissue culture.</title>
        <authorList>
            <person name="Rajewski A."/>
            <person name="Carter-House D."/>
            <person name="Stajich J."/>
            <person name="Litt A."/>
        </authorList>
    </citation>
    <scope>NUCLEOTIDE SEQUENCE [LARGE SCALE GENOMIC DNA]</scope>
    <source>
        <strain evidence="1">AR-01</strain>
    </source>
</reference>
<evidence type="ECO:0000313" key="2">
    <source>
        <dbReference type="Proteomes" id="UP000823775"/>
    </source>
</evidence>
<keyword evidence="2" id="KW-1185">Reference proteome</keyword>
<proteinExistence type="predicted"/>
<accession>A0ABS8RKH4</accession>
<comment type="caution">
    <text evidence="1">The sequence shown here is derived from an EMBL/GenBank/DDBJ whole genome shotgun (WGS) entry which is preliminary data.</text>
</comment>
<sequence>DGCDAISGEGKKIEGWGLAGGVGYRRLRCRKKWREEREVWRLFGRSRGRKVVRQCCFAGEGEENRGVGYGVFQW</sequence>
<evidence type="ECO:0000313" key="1">
    <source>
        <dbReference type="EMBL" id="MCD7447104.1"/>
    </source>
</evidence>
<dbReference type="Proteomes" id="UP000823775">
    <property type="component" value="Unassembled WGS sequence"/>
</dbReference>
<dbReference type="EMBL" id="JACEIK010000029">
    <property type="protein sequence ID" value="MCD7447104.1"/>
    <property type="molecule type" value="Genomic_DNA"/>
</dbReference>